<reference evidence="2" key="1">
    <citation type="submission" date="2022-06" db="EMBL/GenBank/DDBJ databases">
        <title>Complete genome sequences of two strains of the flax pathogen Septoria linicola.</title>
        <authorList>
            <person name="Lapalu N."/>
            <person name="Simon A."/>
            <person name="Demenou B."/>
            <person name="Paumier D."/>
            <person name="Guillot M.-P."/>
            <person name="Gout L."/>
            <person name="Valade R."/>
        </authorList>
    </citation>
    <scope>NUCLEOTIDE SEQUENCE</scope>
    <source>
        <strain evidence="2">SE15195</strain>
    </source>
</reference>
<dbReference type="AlphaFoldDB" id="A0A9Q9AP43"/>
<evidence type="ECO:0000256" key="1">
    <source>
        <dbReference type="SAM" id="MobiDB-lite"/>
    </source>
</evidence>
<feature type="region of interest" description="Disordered" evidence="1">
    <location>
        <begin position="1"/>
        <end position="24"/>
    </location>
</feature>
<evidence type="ECO:0000313" key="2">
    <source>
        <dbReference type="EMBL" id="USW51819.1"/>
    </source>
</evidence>
<dbReference type="Proteomes" id="UP001056384">
    <property type="component" value="Chromosome 3"/>
</dbReference>
<keyword evidence="3" id="KW-1185">Reference proteome</keyword>
<proteinExistence type="predicted"/>
<evidence type="ECO:0000313" key="3">
    <source>
        <dbReference type="Proteomes" id="UP001056384"/>
    </source>
</evidence>
<gene>
    <name evidence="2" type="ORF">Slin15195_G051380</name>
</gene>
<dbReference type="OrthoDB" id="10427912at2759"/>
<accession>A0A9Q9AP43</accession>
<organism evidence="2 3">
    <name type="scientific">Septoria linicola</name>
    <dbReference type="NCBI Taxonomy" id="215465"/>
    <lineage>
        <taxon>Eukaryota</taxon>
        <taxon>Fungi</taxon>
        <taxon>Dikarya</taxon>
        <taxon>Ascomycota</taxon>
        <taxon>Pezizomycotina</taxon>
        <taxon>Dothideomycetes</taxon>
        <taxon>Dothideomycetidae</taxon>
        <taxon>Mycosphaerellales</taxon>
        <taxon>Mycosphaerellaceae</taxon>
        <taxon>Septoria</taxon>
    </lineage>
</organism>
<name>A0A9Q9AP43_9PEZI</name>
<dbReference type="EMBL" id="CP099420">
    <property type="protein sequence ID" value="USW51819.1"/>
    <property type="molecule type" value="Genomic_DNA"/>
</dbReference>
<protein>
    <submittedName>
        <fullName evidence="2">Uncharacterized protein</fullName>
    </submittedName>
</protein>
<sequence length="170" mass="18791">MEELYNRRAPRTGDISHQSPPQQQQHTFNMQFTTLLTALFASTAMAGLLDKSCRLCNCKIQWTASEQRPDADKTSKAQISAASKRWLDLMVSRQAYEEPVFRASYGANCPDGETCDAYDASFGAWRLCSNGGDFTCTQNDGAGTYTMRCTCIESVKCRGNCQEGCPAIPN</sequence>